<dbReference type="EMBL" id="KE652257">
    <property type="protein sequence ID" value="EQL02910.1"/>
    <property type="molecule type" value="Genomic_DNA"/>
</dbReference>
<sequence>MASPETTPAASPVDAVFALSDAELADLIRKNNGDYESSIDDCDHEPLNDQRHQLAERLKALACSRITRPRPLNLDELDACLRKLADGPDQARLPTTLRWRVTLRSPTVGIDMEAMRRESETKAYHDLLDDGGRPYYPIVMLDQVLRNPDVFAQLLRPWHPHRYKGLPQGRRLDDSQVFESQLERWGDFGRWQRDNRDIEDDDDGGFPAFVERVKQDGKGDYRHDHMDRWANGSETGNDALAGTVKRRLARHGFDRPFELKQDPTQQDRLTTWIEYLNFEYWWLDWYTETPERLKPDLDRAWQELVDMKVLWPDDTQKSVRRWGLLDGGESSKAVRQAKLKAEEIYNLTQLDPERVHIPEAKRISMMEAATTRLNAAKAWHELDQKRNKCILPFIRRTTDLRFVEEDVARQRILLRWVLDDVPLVEAEMAQAEADKAGPRGIERRKRSLATEEDHTRKPGSKRQKLEPKSALLSRGATG</sequence>
<proteinExistence type="predicted"/>
<evidence type="ECO:0000256" key="1">
    <source>
        <dbReference type="SAM" id="MobiDB-lite"/>
    </source>
</evidence>
<protein>
    <submittedName>
        <fullName evidence="2">Uncharacterized protein</fullName>
    </submittedName>
</protein>
<dbReference type="eggNOG" id="ENOG502SUGA">
    <property type="taxonomic scope" value="Eukaryota"/>
</dbReference>
<reference evidence="2 3" key="1">
    <citation type="journal article" date="2013" name="Chin. Sci. Bull.">
        <title>Genome survey uncovers the secrets of sex and lifestyle in caterpillar fungus.</title>
        <authorList>
            <person name="Hu X."/>
            <person name="Zhang Y."/>
            <person name="Xiao G."/>
            <person name="Zheng P."/>
            <person name="Xia Y."/>
            <person name="Zhang X."/>
            <person name="St Leger R.J."/>
            <person name="Liu X."/>
            <person name="Wang C."/>
        </authorList>
    </citation>
    <scope>NUCLEOTIDE SEQUENCE [LARGE SCALE GENOMIC DNA]</scope>
    <source>
        <strain evidence="3">Co18 / CGMCC 3.14243</strain>
        <tissue evidence="2">Fruit-body</tissue>
    </source>
</reference>
<dbReference type="Proteomes" id="UP000019374">
    <property type="component" value="Unassembled WGS sequence"/>
</dbReference>
<feature type="region of interest" description="Disordered" evidence="1">
    <location>
        <begin position="430"/>
        <end position="478"/>
    </location>
</feature>
<evidence type="ECO:0000313" key="2">
    <source>
        <dbReference type="EMBL" id="EQL02910.1"/>
    </source>
</evidence>
<evidence type="ECO:0000313" key="3">
    <source>
        <dbReference type="Proteomes" id="UP000019374"/>
    </source>
</evidence>
<organism evidence="2 3">
    <name type="scientific">Ophiocordyceps sinensis (strain Co18 / CGMCC 3.14243)</name>
    <name type="common">Yarsagumba caterpillar fungus</name>
    <name type="synonym">Hirsutella sinensis</name>
    <dbReference type="NCBI Taxonomy" id="911162"/>
    <lineage>
        <taxon>Eukaryota</taxon>
        <taxon>Fungi</taxon>
        <taxon>Dikarya</taxon>
        <taxon>Ascomycota</taxon>
        <taxon>Pezizomycotina</taxon>
        <taxon>Sordariomycetes</taxon>
        <taxon>Hypocreomycetidae</taxon>
        <taxon>Hypocreales</taxon>
        <taxon>Ophiocordycipitaceae</taxon>
        <taxon>Ophiocordyceps</taxon>
    </lineage>
</organism>
<dbReference type="AlphaFoldDB" id="T5ABS1"/>
<dbReference type="OrthoDB" id="4919781at2759"/>
<accession>T5ABS1</accession>
<dbReference type="HOGENOM" id="CLU_022835_1_0_1"/>
<name>T5ABS1_OPHSC</name>
<feature type="compositionally biased region" description="Basic and acidic residues" evidence="1">
    <location>
        <begin position="432"/>
        <end position="441"/>
    </location>
</feature>
<gene>
    <name evidence="2" type="ORF">OCS_01375</name>
</gene>